<proteinExistence type="predicted"/>
<accession>X1AF81</accession>
<protein>
    <recommendedName>
        <fullName evidence="4">Type I restriction modification DNA specificity domain-containing protein</fullName>
    </recommendedName>
</protein>
<organism evidence="3">
    <name type="scientific">marine sediment metagenome</name>
    <dbReference type="NCBI Taxonomy" id="412755"/>
    <lineage>
        <taxon>unclassified sequences</taxon>
        <taxon>metagenomes</taxon>
        <taxon>ecological metagenomes</taxon>
    </lineage>
</organism>
<dbReference type="GO" id="GO:0009307">
    <property type="term" value="P:DNA restriction-modification system"/>
    <property type="evidence" value="ECO:0007669"/>
    <property type="project" value="UniProtKB-KW"/>
</dbReference>
<name>X1AF81_9ZZZZ</name>
<dbReference type="EMBL" id="BART01000368">
    <property type="protein sequence ID" value="GAG71378.1"/>
    <property type="molecule type" value="Genomic_DNA"/>
</dbReference>
<gene>
    <name evidence="3" type="ORF">S01H4_01858</name>
</gene>
<sequence>QVGQMQMKRDSGGSIINHWKIDQIKNLEIPLLTHDTQKKIENLCCESFSKRKQAKQLLEEAKHKVEEMIEKEAGVK</sequence>
<keyword evidence="2" id="KW-0238">DNA-binding</keyword>
<dbReference type="GO" id="GO:0003677">
    <property type="term" value="F:DNA binding"/>
    <property type="evidence" value="ECO:0007669"/>
    <property type="project" value="UniProtKB-KW"/>
</dbReference>
<evidence type="ECO:0000313" key="3">
    <source>
        <dbReference type="EMBL" id="GAG71378.1"/>
    </source>
</evidence>
<keyword evidence="1" id="KW-0680">Restriction system</keyword>
<evidence type="ECO:0000256" key="2">
    <source>
        <dbReference type="ARBA" id="ARBA00023125"/>
    </source>
</evidence>
<reference evidence="3" key="1">
    <citation type="journal article" date="2014" name="Front. Microbiol.">
        <title>High frequency of phylogenetically diverse reductive dehalogenase-homologous genes in deep subseafloor sedimentary metagenomes.</title>
        <authorList>
            <person name="Kawai M."/>
            <person name="Futagami T."/>
            <person name="Toyoda A."/>
            <person name="Takaki Y."/>
            <person name="Nishi S."/>
            <person name="Hori S."/>
            <person name="Arai W."/>
            <person name="Tsubouchi T."/>
            <person name="Morono Y."/>
            <person name="Uchiyama I."/>
            <person name="Ito T."/>
            <person name="Fujiyama A."/>
            <person name="Inagaki F."/>
            <person name="Takami H."/>
        </authorList>
    </citation>
    <scope>NUCLEOTIDE SEQUENCE</scope>
    <source>
        <strain evidence="3">Expedition CK06-06</strain>
    </source>
</reference>
<dbReference type="InterPro" id="IPR044946">
    <property type="entry name" value="Restrct_endonuc_typeI_TRD_sf"/>
</dbReference>
<comment type="caution">
    <text evidence="3">The sequence shown here is derived from an EMBL/GenBank/DDBJ whole genome shotgun (WGS) entry which is preliminary data.</text>
</comment>
<dbReference type="SUPFAM" id="SSF116734">
    <property type="entry name" value="DNA methylase specificity domain"/>
    <property type="match status" value="1"/>
</dbReference>
<dbReference type="AlphaFoldDB" id="X1AF81"/>
<evidence type="ECO:0008006" key="4">
    <source>
        <dbReference type="Google" id="ProtNLM"/>
    </source>
</evidence>
<dbReference type="Gene3D" id="3.90.220.20">
    <property type="entry name" value="DNA methylase specificity domains"/>
    <property type="match status" value="1"/>
</dbReference>
<evidence type="ECO:0000256" key="1">
    <source>
        <dbReference type="ARBA" id="ARBA00022747"/>
    </source>
</evidence>
<feature type="non-terminal residue" evidence="3">
    <location>
        <position position="1"/>
    </location>
</feature>